<dbReference type="SUPFAM" id="SSF52172">
    <property type="entry name" value="CheY-like"/>
    <property type="match status" value="1"/>
</dbReference>
<comment type="caution">
    <text evidence="2">The sequence shown here is derived from an EMBL/GenBank/DDBJ whole genome shotgun (WGS) entry which is preliminary data.</text>
</comment>
<dbReference type="Pfam" id="PF18462">
    <property type="entry name" value="DUF5612"/>
    <property type="match status" value="1"/>
</dbReference>
<dbReference type="InterPro" id="IPR015832">
    <property type="entry name" value="UCP006363_ACT"/>
</dbReference>
<accession>A0A483CPM2</accession>
<dbReference type="InterPro" id="IPR045865">
    <property type="entry name" value="ACT-like_dom_sf"/>
</dbReference>
<dbReference type="EMBL" id="PGCL01000002">
    <property type="protein sequence ID" value="TAJ44982.1"/>
    <property type="molecule type" value="Genomic_DNA"/>
</dbReference>
<dbReference type="InterPro" id="IPR040537">
    <property type="entry name" value="DUF5612"/>
</dbReference>
<dbReference type="SUPFAM" id="SSF55021">
    <property type="entry name" value="ACT-like"/>
    <property type="match status" value="1"/>
</dbReference>
<dbReference type="Gene3D" id="3.30.70.260">
    <property type="match status" value="1"/>
</dbReference>
<proteinExistence type="predicted"/>
<dbReference type="InterPro" id="IPR011006">
    <property type="entry name" value="CheY-like_superfamily"/>
</dbReference>
<dbReference type="PIRSF" id="PIRSF006363">
    <property type="entry name" value="UCP006363_ACT"/>
    <property type="match status" value="1"/>
</dbReference>
<name>A0A483CPM2_9EURY</name>
<dbReference type="InterPro" id="IPR002912">
    <property type="entry name" value="ACT_dom"/>
</dbReference>
<evidence type="ECO:0000313" key="3">
    <source>
        <dbReference type="Proteomes" id="UP000292580"/>
    </source>
</evidence>
<feature type="domain" description="ACT" evidence="1">
    <location>
        <begin position="17"/>
        <end position="102"/>
    </location>
</feature>
<evidence type="ECO:0000259" key="1">
    <source>
        <dbReference type="PROSITE" id="PS51671"/>
    </source>
</evidence>
<dbReference type="PROSITE" id="PS51671">
    <property type="entry name" value="ACT"/>
    <property type="match status" value="1"/>
</dbReference>
<dbReference type="RefSeq" id="WP_130646797.1">
    <property type="nucleotide sequence ID" value="NZ_PGCL01000002.1"/>
</dbReference>
<sequence length="233" mass="24621">MEETEDLKTLTIVQLYALSIIAENQPGVLRDIATVMAGNSVNVVTVQQSILASGADAGRALFYFEVECAGGVGEMIADLLSLPTIHHVSTYDTFSKIFGSRVIIFGGGAQVGQVAMGAVNEADRHNIRGERISVDTLPLVGEKELAEAVDAVVRLPRASILVLAGSIMGGQITGAVERVRAAGIPVIALKMAGSVTKHVDLVVTDPIQAGVFAVMHVSKRAVFDINRVRGQEF</sequence>
<keyword evidence="3" id="KW-1185">Reference proteome</keyword>
<dbReference type="Gene3D" id="3.40.50.10550">
    <property type="entry name" value="Hypothetical protein af1403, domain 2"/>
    <property type="match status" value="1"/>
</dbReference>
<reference evidence="2 3" key="1">
    <citation type="submission" date="2017-11" db="EMBL/GenBank/DDBJ databases">
        <title>Isolation and Characterization of Methanofollis Species from Methane Seep Offshore SW Taiwan.</title>
        <authorList>
            <person name="Teng N.-H."/>
            <person name="Lai M.-C."/>
            <person name="Chen S.-C."/>
        </authorList>
    </citation>
    <scope>NUCLEOTIDE SEQUENCE [LARGE SCALE GENOMIC DNA]</scope>
    <source>
        <strain evidence="2 3">FWC-SCC2</strain>
    </source>
</reference>
<dbReference type="AlphaFoldDB" id="A0A483CPM2"/>
<gene>
    <name evidence="2" type="ORF">CUJ86_06810</name>
</gene>
<organism evidence="2 3">
    <name type="scientific">Methanofollis fontis</name>
    <dbReference type="NCBI Taxonomy" id="2052832"/>
    <lineage>
        <taxon>Archaea</taxon>
        <taxon>Methanobacteriati</taxon>
        <taxon>Methanobacteriota</taxon>
        <taxon>Stenosarchaea group</taxon>
        <taxon>Methanomicrobia</taxon>
        <taxon>Methanomicrobiales</taxon>
        <taxon>Methanomicrobiaceae</taxon>
        <taxon>Methanofollis</taxon>
    </lineage>
</organism>
<dbReference type="Pfam" id="PF01842">
    <property type="entry name" value="ACT"/>
    <property type="match status" value="1"/>
</dbReference>
<dbReference type="OrthoDB" id="146838at2157"/>
<dbReference type="Proteomes" id="UP000292580">
    <property type="component" value="Unassembled WGS sequence"/>
</dbReference>
<evidence type="ECO:0000313" key="2">
    <source>
        <dbReference type="EMBL" id="TAJ44982.1"/>
    </source>
</evidence>
<protein>
    <recommendedName>
        <fullName evidence="1">ACT domain-containing protein</fullName>
    </recommendedName>
</protein>